<keyword evidence="2" id="KW-0812">Transmembrane</keyword>
<dbReference type="Gramene" id="AUR62037082-RA">
    <property type="protein sequence ID" value="AUR62037082-RA:cds"/>
    <property type="gene ID" value="AUR62037082"/>
</dbReference>
<feature type="coiled-coil region" evidence="1">
    <location>
        <begin position="84"/>
        <end position="118"/>
    </location>
</feature>
<protein>
    <submittedName>
        <fullName evidence="3">Uncharacterized protein</fullName>
    </submittedName>
</protein>
<keyword evidence="2" id="KW-0472">Membrane</keyword>
<feature type="transmembrane region" description="Helical" evidence="2">
    <location>
        <begin position="136"/>
        <end position="154"/>
    </location>
</feature>
<name>A0A803MY02_CHEQI</name>
<dbReference type="Proteomes" id="UP000596660">
    <property type="component" value="Unplaced"/>
</dbReference>
<reference evidence="3" key="1">
    <citation type="journal article" date="2017" name="Nature">
        <title>The genome of Chenopodium quinoa.</title>
        <authorList>
            <person name="Jarvis D.E."/>
            <person name="Ho Y.S."/>
            <person name="Lightfoot D.J."/>
            <person name="Schmoeckel S.M."/>
            <person name="Li B."/>
            <person name="Borm T.J.A."/>
            <person name="Ohyanagi H."/>
            <person name="Mineta K."/>
            <person name="Michell C.T."/>
            <person name="Saber N."/>
            <person name="Kharbatia N.M."/>
            <person name="Rupper R.R."/>
            <person name="Sharp A.R."/>
            <person name="Dally N."/>
            <person name="Boughton B.A."/>
            <person name="Woo Y.H."/>
            <person name="Gao G."/>
            <person name="Schijlen E.G.W.M."/>
            <person name="Guo X."/>
            <person name="Momin A.A."/>
            <person name="Negrao S."/>
            <person name="Al-Babili S."/>
            <person name="Gehring C."/>
            <person name="Roessner U."/>
            <person name="Jung C."/>
            <person name="Murphy K."/>
            <person name="Arold S.T."/>
            <person name="Gojobori T."/>
            <person name="van der Linden C.G."/>
            <person name="van Loo E.N."/>
            <person name="Jellen E.N."/>
            <person name="Maughan P.J."/>
            <person name="Tester M."/>
        </authorList>
    </citation>
    <scope>NUCLEOTIDE SEQUENCE [LARGE SCALE GENOMIC DNA]</scope>
    <source>
        <strain evidence="3">cv. PI 614886</strain>
    </source>
</reference>
<reference evidence="3" key="2">
    <citation type="submission" date="2021-03" db="UniProtKB">
        <authorList>
            <consortium name="EnsemblPlants"/>
        </authorList>
    </citation>
    <scope>IDENTIFICATION</scope>
</reference>
<evidence type="ECO:0000256" key="1">
    <source>
        <dbReference type="SAM" id="Coils"/>
    </source>
</evidence>
<proteinExistence type="predicted"/>
<accession>A0A803MY02</accession>
<keyword evidence="2" id="KW-1133">Transmembrane helix</keyword>
<evidence type="ECO:0000313" key="3">
    <source>
        <dbReference type="EnsemblPlants" id="AUR62037082-RA:cds"/>
    </source>
</evidence>
<evidence type="ECO:0000256" key="2">
    <source>
        <dbReference type="SAM" id="Phobius"/>
    </source>
</evidence>
<sequence length="158" mass="18403">MAKVSFVDTDDGIELQCGLDAITRTVKNGENVGLKFHGCPRWPISSMCCAKLYEGDCDFFQWVNVNLKDLDELQLQVFERDTQVTEKEMEIDLLKEQLKRIEKKLGNKEDELDDTKMELCHTRIELMKATRNEKNFSLALFVSWIFFAFMIVILKARL</sequence>
<dbReference type="EnsemblPlants" id="AUR62037082-RA">
    <property type="protein sequence ID" value="AUR62037082-RA:cds"/>
    <property type="gene ID" value="AUR62037082"/>
</dbReference>
<dbReference type="AlphaFoldDB" id="A0A803MY02"/>
<organism evidence="3 4">
    <name type="scientific">Chenopodium quinoa</name>
    <name type="common">Quinoa</name>
    <dbReference type="NCBI Taxonomy" id="63459"/>
    <lineage>
        <taxon>Eukaryota</taxon>
        <taxon>Viridiplantae</taxon>
        <taxon>Streptophyta</taxon>
        <taxon>Embryophyta</taxon>
        <taxon>Tracheophyta</taxon>
        <taxon>Spermatophyta</taxon>
        <taxon>Magnoliopsida</taxon>
        <taxon>eudicotyledons</taxon>
        <taxon>Gunneridae</taxon>
        <taxon>Pentapetalae</taxon>
        <taxon>Caryophyllales</taxon>
        <taxon>Chenopodiaceae</taxon>
        <taxon>Chenopodioideae</taxon>
        <taxon>Atripliceae</taxon>
        <taxon>Chenopodium</taxon>
    </lineage>
</organism>
<evidence type="ECO:0000313" key="4">
    <source>
        <dbReference type="Proteomes" id="UP000596660"/>
    </source>
</evidence>
<keyword evidence="1" id="KW-0175">Coiled coil</keyword>
<keyword evidence="4" id="KW-1185">Reference proteome</keyword>